<comment type="caution">
    <text evidence="4">The sequence shown here is derived from an EMBL/GenBank/DDBJ whole genome shotgun (WGS) entry which is preliminary data.</text>
</comment>
<dbReference type="RefSeq" id="WP_160549714.1">
    <property type="nucleotide sequence ID" value="NZ_JBHLUU010000111.1"/>
</dbReference>
<evidence type="ECO:0000256" key="1">
    <source>
        <dbReference type="ARBA" id="ARBA00001946"/>
    </source>
</evidence>
<name>A0ABV6KU10_9BACI</name>
<evidence type="ECO:0000256" key="2">
    <source>
        <dbReference type="ARBA" id="ARBA00022801"/>
    </source>
</evidence>
<dbReference type="InterPro" id="IPR015797">
    <property type="entry name" value="NUDIX_hydrolase-like_dom_sf"/>
</dbReference>
<dbReference type="EC" id="3.6.-.-" evidence="4"/>
<accession>A0ABV6KU10</accession>
<comment type="cofactor">
    <cofactor evidence="1">
        <name>Mg(2+)</name>
        <dbReference type="ChEBI" id="CHEBI:18420"/>
    </cofactor>
</comment>
<protein>
    <submittedName>
        <fullName evidence="4">NUDIX hydrolase</fullName>
        <ecNumber evidence="4">3.6.-.-</ecNumber>
    </submittedName>
</protein>
<dbReference type="Proteomes" id="UP001589738">
    <property type="component" value="Unassembled WGS sequence"/>
</dbReference>
<dbReference type="PANTHER" id="PTHR43046">
    <property type="entry name" value="GDP-MANNOSE MANNOSYL HYDROLASE"/>
    <property type="match status" value="1"/>
</dbReference>
<dbReference type="Gene3D" id="3.90.79.10">
    <property type="entry name" value="Nucleoside Triphosphate Pyrophosphohydrolase"/>
    <property type="match status" value="1"/>
</dbReference>
<dbReference type="GO" id="GO:0016787">
    <property type="term" value="F:hydrolase activity"/>
    <property type="evidence" value="ECO:0007669"/>
    <property type="project" value="UniProtKB-KW"/>
</dbReference>
<dbReference type="PANTHER" id="PTHR43046:SF14">
    <property type="entry name" value="MUTT_NUDIX FAMILY PROTEIN"/>
    <property type="match status" value="1"/>
</dbReference>
<dbReference type="CDD" id="cd02883">
    <property type="entry name" value="NUDIX_Hydrolase"/>
    <property type="match status" value="1"/>
</dbReference>
<evidence type="ECO:0000313" key="4">
    <source>
        <dbReference type="EMBL" id="MFC0476793.1"/>
    </source>
</evidence>
<sequence length="138" mass="15519">MFAINVEGLIIKENKVLIGRRSLNEEHAGGMLSLIGGTVEQEGNTNDILENTLKREIMEETGLEVSNFKYVNNTSFVTKSGINVINIVFSCEWKSGEAVVKDQDEVSELIWMTFDEIINNESSPFYLVDSVKIAKQDR</sequence>
<evidence type="ECO:0000313" key="5">
    <source>
        <dbReference type="Proteomes" id="UP001589738"/>
    </source>
</evidence>
<dbReference type="EMBL" id="JBHLUU010000111">
    <property type="protein sequence ID" value="MFC0476793.1"/>
    <property type="molecule type" value="Genomic_DNA"/>
</dbReference>
<keyword evidence="2 4" id="KW-0378">Hydrolase</keyword>
<keyword evidence="5" id="KW-1185">Reference proteome</keyword>
<dbReference type="SUPFAM" id="SSF55811">
    <property type="entry name" value="Nudix"/>
    <property type="match status" value="1"/>
</dbReference>
<reference evidence="4 5" key="1">
    <citation type="submission" date="2024-09" db="EMBL/GenBank/DDBJ databases">
        <authorList>
            <person name="Sun Q."/>
            <person name="Mori K."/>
        </authorList>
    </citation>
    <scope>NUCLEOTIDE SEQUENCE [LARGE SCALE GENOMIC DNA]</scope>
    <source>
        <strain evidence="4 5">CGMCC 1.9126</strain>
    </source>
</reference>
<organism evidence="4 5">
    <name type="scientific">Robertmurraya beringensis</name>
    <dbReference type="NCBI Taxonomy" id="641660"/>
    <lineage>
        <taxon>Bacteria</taxon>
        <taxon>Bacillati</taxon>
        <taxon>Bacillota</taxon>
        <taxon>Bacilli</taxon>
        <taxon>Bacillales</taxon>
        <taxon>Bacillaceae</taxon>
        <taxon>Robertmurraya</taxon>
    </lineage>
</organism>
<dbReference type="PROSITE" id="PS51462">
    <property type="entry name" value="NUDIX"/>
    <property type="match status" value="1"/>
</dbReference>
<evidence type="ECO:0000259" key="3">
    <source>
        <dbReference type="PROSITE" id="PS51462"/>
    </source>
</evidence>
<feature type="domain" description="Nudix hydrolase" evidence="3">
    <location>
        <begin position="1"/>
        <end position="138"/>
    </location>
</feature>
<gene>
    <name evidence="4" type="ORF">ACFFHF_16445</name>
</gene>
<dbReference type="Pfam" id="PF00293">
    <property type="entry name" value="NUDIX"/>
    <property type="match status" value="1"/>
</dbReference>
<dbReference type="InterPro" id="IPR000086">
    <property type="entry name" value="NUDIX_hydrolase_dom"/>
</dbReference>
<proteinExistence type="predicted"/>